<dbReference type="OrthoDB" id="9807293at2"/>
<feature type="transmembrane region" description="Helical" evidence="7">
    <location>
        <begin position="68"/>
        <end position="88"/>
    </location>
</feature>
<dbReference type="GO" id="GO:0016020">
    <property type="term" value="C:membrane"/>
    <property type="evidence" value="ECO:0007669"/>
    <property type="project" value="UniProtKB-SubCell"/>
</dbReference>
<dbReference type="AlphaFoldDB" id="A0A1G7WSP1"/>
<name>A0A1G7WSP1_9ACTN</name>
<keyword evidence="4 7" id="KW-1133">Transmembrane helix</keyword>
<evidence type="ECO:0000256" key="4">
    <source>
        <dbReference type="ARBA" id="ARBA00022989"/>
    </source>
</evidence>
<feature type="transmembrane region" description="Helical" evidence="7">
    <location>
        <begin position="108"/>
        <end position="127"/>
    </location>
</feature>
<feature type="transmembrane region" description="Helical" evidence="7">
    <location>
        <begin position="183"/>
        <end position="204"/>
    </location>
</feature>
<proteinExistence type="inferred from homology"/>
<feature type="transmembrane region" description="Helical" evidence="7">
    <location>
        <begin position="39"/>
        <end position="61"/>
    </location>
</feature>
<evidence type="ECO:0000256" key="2">
    <source>
        <dbReference type="ARBA" id="ARBA00022448"/>
    </source>
</evidence>
<dbReference type="InterPro" id="IPR023271">
    <property type="entry name" value="Aquaporin-like"/>
</dbReference>
<dbReference type="EMBL" id="FNAX01000028">
    <property type="protein sequence ID" value="SDG74985.1"/>
    <property type="molecule type" value="Genomic_DNA"/>
</dbReference>
<evidence type="ECO:0000256" key="7">
    <source>
        <dbReference type="SAM" id="Phobius"/>
    </source>
</evidence>
<evidence type="ECO:0000256" key="3">
    <source>
        <dbReference type="ARBA" id="ARBA00022692"/>
    </source>
</evidence>
<evidence type="ECO:0000256" key="1">
    <source>
        <dbReference type="ARBA" id="ARBA00004141"/>
    </source>
</evidence>
<dbReference type="InterPro" id="IPR022357">
    <property type="entry name" value="MIP_CS"/>
</dbReference>
<dbReference type="InterPro" id="IPR000425">
    <property type="entry name" value="MIP"/>
</dbReference>
<comment type="subcellular location">
    <subcellularLocation>
        <location evidence="1">Membrane</location>
        <topology evidence="1">Multi-pass membrane protein</topology>
    </subcellularLocation>
</comment>
<dbReference type="PRINTS" id="PR00783">
    <property type="entry name" value="MINTRINSICP"/>
</dbReference>
<keyword evidence="5 7" id="KW-0472">Membrane</keyword>
<dbReference type="Gene3D" id="1.20.1080.10">
    <property type="entry name" value="Glycerol uptake facilitator protein"/>
    <property type="match status" value="1"/>
</dbReference>
<dbReference type="PANTHER" id="PTHR45724:SF13">
    <property type="entry name" value="AQUAPORIN NIP1-1-RELATED"/>
    <property type="match status" value="1"/>
</dbReference>
<evidence type="ECO:0000256" key="6">
    <source>
        <dbReference type="RuleBase" id="RU000477"/>
    </source>
</evidence>
<comment type="similarity">
    <text evidence="6">Belongs to the MIP/aquaporin (TC 1.A.8) family.</text>
</comment>
<reference evidence="8 9" key="1">
    <citation type="submission" date="2016-10" db="EMBL/GenBank/DDBJ databases">
        <authorList>
            <person name="de Groot N.N."/>
        </authorList>
    </citation>
    <scope>NUCLEOTIDE SEQUENCE [LARGE SCALE GENOMIC DNA]</scope>
    <source>
        <strain evidence="8 9">CGMCC 4.1859</strain>
    </source>
</reference>
<dbReference type="PROSITE" id="PS00221">
    <property type="entry name" value="MIP"/>
    <property type="match status" value="1"/>
</dbReference>
<evidence type="ECO:0000313" key="9">
    <source>
        <dbReference type="Proteomes" id="UP000198614"/>
    </source>
</evidence>
<feature type="transmembrane region" description="Helical" evidence="7">
    <location>
        <begin position="12"/>
        <end position="33"/>
    </location>
</feature>
<sequence length="233" mass="23615">MKKWIAEFIGTMFLVLTITTAVLSKAAMAPLAIGAVLMVMVYAGGHVSGAHFNPAVTLAVLLRRRLTVVDAVAYLVAQLAGGLTGAVIGRWAVDPAEVTAVSFSGRHLVAALAVEGLFTFALAYVVLNVATSSDHEANSFYGLAIGFTVLAGAVSVGGVSGGAFNPAVAVAGSVAGLFSWSSLWVYLLAQTVGGALAALAFLGLNPHDRGPVRSAPEAVSGVEAVDPGARHSV</sequence>
<organism evidence="8 9">
    <name type="scientific">Streptomyces griseoaurantiacus</name>
    <dbReference type="NCBI Taxonomy" id="68213"/>
    <lineage>
        <taxon>Bacteria</taxon>
        <taxon>Bacillati</taxon>
        <taxon>Actinomycetota</taxon>
        <taxon>Actinomycetes</taxon>
        <taxon>Kitasatosporales</taxon>
        <taxon>Streptomycetaceae</taxon>
        <taxon>Streptomyces</taxon>
        <taxon>Streptomyces aurantiacus group</taxon>
    </lineage>
</organism>
<evidence type="ECO:0000313" key="8">
    <source>
        <dbReference type="EMBL" id="SDG74985.1"/>
    </source>
</evidence>
<evidence type="ECO:0000256" key="5">
    <source>
        <dbReference type="ARBA" id="ARBA00023136"/>
    </source>
</evidence>
<keyword evidence="2 6" id="KW-0813">Transport</keyword>
<protein>
    <submittedName>
        <fullName evidence="8">Aquaporin Z</fullName>
    </submittedName>
</protein>
<dbReference type="Pfam" id="PF00230">
    <property type="entry name" value="MIP"/>
    <property type="match status" value="1"/>
</dbReference>
<keyword evidence="3 6" id="KW-0812">Transmembrane</keyword>
<gene>
    <name evidence="8" type="ORF">SAMN05216260_12842</name>
</gene>
<dbReference type="SUPFAM" id="SSF81338">
    <property type="entry name" value="Aquaporin-like"/>
    <property type="match status" value="1"/>
</dbReference>
<accession>A0A1G7WSP1</accession>
<dbReference type="GO" id="GO:0015267">
    <property type="term" value="F:channel activity"/>
    <property type="evidence" value="ECO:0007669"/>
    <property type="project" value="InterPro"/>
</dbReference>
<feature type="transmembrane region" description="Helical" evidence="7">
    <location>
        <begin position="139"/>
        <end position="163"/>
    </location>
</feature>
<dbReference type="Proteomes" id="UP000198614">
    <property type="component" value="Unassembled WGS sequence"/>
</dbReference>
<dbReference type="PANTHER" id="PTHR45724">
    <property type="entry name" value="AQUAPORIN NIP2-1"/>
    <property type="match status" value="1"/>
</dbReference>
<dbReference type="InterPro" id="IPR034294">
    <property type="entry name" value="Aquaporin_transptr"/>
</dbReference>